<proteinExistence type="predicted"/>
<dbReference type="EMBL" id="BKCJ011283231">
    <property type="protein sequence ID" value="GFD14974.1"/>
    <property type="molecule type" value="Genomic_DNA"/>
</dbReference>
<dbReference type="AlphaFoldDB" id="A0A699U566"/>
<reference evidence="1" key="1">
    <citation type="journal article" date="2019" name="Sci. Rep.">
        <title>Draft genome of Tanacetum cinerariifolium, the natural source of mosquito coil.</title>
        <authorList>
            <person name="Yamashiro T."/>
            <person name="Shiraishi A."/>
            <person name="Satake H."/>
            <person name="Nakayama K."/>
        </authorList>
    </citation>
    <scope>NUCLEOTIDE SEQUENCE</scope>
</reference>
<protein>
    <submittedName>
        <fullName evidence="1">Uncharacterized protein</fullName>
    </submittedName>
</protein>
<sequence>EEQEARENVKLVNEHLASVEIEKMVEGQENVIDDSLISRNDEHNILDTRLEPRSDKESPEVEFTDVVIHVNVNEEDEEITNEVYELKRMAKGKVVEGFRNTPFPT</sequence>
<feature type="non-terminal residue" evidence="1">
    <location>
        <position position="1"/>
    </location>
</feature>
<organism evidence="1">
    <name type="scientific">Tanacetum cinerariifolium</name>
    <name type="common">Dalmatian daisy</name>
    <name type="synonym">Chrysanthemum cinerariifolium</name>
    <dbReference type="NCBI Taxonomy" id="118510"/>
    <lineage>
        <taxon>Eukaryota</taxon>
        <taxon>Viridiplantae</taxon>
        <taxon>Streptophyta</taxon>
        <taxon>Embryophyta</taxon>
        <taxon>Tracheophyta</taxon>
        <taxon>Spermatophyta</taxon>
        <taxon>Magnoliopsida</taxon>
        <taxon>eudicotyledons</taxon>
        <taxon>Gunneridae</taxon>
        <taxon>Pentapetalae</taxon>
        <taxon>asterids</taxon>
        <taxon>campanulids</taxon>
        <taxon>Asterales</taxon>
        <taxon>Asteraceae</taxon>
        <taxon>Asteroideae</taxon>
        <taxon>Anthemideae</taxon>
        <taxon>Anthemidinae</taxon>
        <taxon>Tanacetum</taxon>
    </lineage>
</organism>
<name>A0A699U566_TANCI</name>
<evidence type="ECO:0000313" key="1">
    <source>
        <dbReference type="EMBL" id="GFD14974.1"/>
    </source>
</evidence>
<gene>
    <name evidence="1" type="ORF">Tci_886943</name>
</gene>
<feature type="non-terminal residue" evidence="1">
    <location>
        <position position="105"/>
    </location>
</feature>
<comment type="caution">
    <text evidence="1">The sequence shown here is derived from an EMBL/GenBank/DDBJ whole genome shotgun (WGS) entry which is preliminary data.</text>
</comment>
<accession>A0A699U566</accession>